<name>A0ABQ4MFV4_9BACL</name>
<accession>A0ABQ4MFV4</accession>
<dbReference type="PANTHER" id="PTHR33608:SF7">
    <property type="entry name" value="DUF58 DOMAIN-CONTAINING PROTEIN"/>
    <property type="match status" value="1"/>
</dbReference>
<keyword evidence="3" id="KW-1185">Reference proteome</keyword>
<gene>
    <name evidence="2" type="ORF">J42TS3_38680</name>
</gene>
<organism evidence="2 3">
    <name type="scientific">Paenibacillus vini</name>
    <dbReference type="NCBI Taxonomy" id="1476024"/>
    <lineage>
        <taxon>Bacteria</taxon>
        <taxon>Bacillati</taxon>
        <taxon>Bacillota</taxon>
        <taxon>Bacilli</taxon>
        <taxon>Bacillales</taxon>
        <taxon>Paenibacillaceae</taxon>
        <taxon>Paenibacillus</taxon>
    </lineage>
</organism>
<dbReference type="PANTHER" id="PTHR33608">
    <property type="entry name" value="BLL2464 PROTEIN"/>
    <property type="match status" value="1"/>
</dbReference>
<dbReference type="Proteomes" id="UP000679992">
    <property type="component" value="Unassembled WGS sequence"/>
</dbReference>
<dbReference type="InterPro" id="IPR002881">
    <property type="entry name" value="DUF58"/>
</dbReference>
<comment type="caution">
    <text evidence="2">The sequence shown here is derived from an EMBL/GenBank/DDBJ whole genome shotgun (WGS) entry which is preliminary data.</text>
</comment>
<protein>
    <recommendedName>
        <fullName evidence="1">DUF58 domain-containing protein</fullName>
    </recommendedName>
</protein>
<evidence type="ECO:0000259" key="1">
    <source>
        <dbReference type="Pfam" id="PF01882"/>
    </source>
</evidence>
<evidence type="ECO:0000313" key="3">
    <source>
        <dbReference type="Proteomes" id="UP000679992"/>
    </source>
</evidence>
<dbReference type="EMBL" id="BOSL01000014">
    <property type="protein sequence ID" value="GIP54833.1"/>
    <property type="molecule type" value="Genomic_DNA"/>
</dbReference>
<dbReference type="InterPro" id="IPR036465">
    <property type="entry name" value="vWFA_dom_sf"/>
</dbReference>
<feature type="domain" description="DUF58" evidence="1">
    <location>
        <begin position="46"/>
        <end position="258"/>
    </location>
</feature>
<dbReference type="RefSeq" id="WP_211021848.1">
    <property type="nucleotide sequence ID" value="NZ_BOSL01000014.1"/>
</dbReference>
<evidence type="ECO:0000313" key="2">
    <source>
        <dbReference type="EMBL" id="GIP54833.1"/>
    </source>
</evidence>
<dbReference type="SUPFAM" id="SSF53300">
    <property type="entry name" value="vWA-like"/>
    <property type="match status" value="1"/>
</dbReference>
<reference evidence="2 3" key="1">
    <citation type="submission" date="2021-03" db="EMBL/GenBank/DDBJ databases">
        <title>Antimicrobial resistance genes in bacteria isolated from Japanese honey, and their potential for conferring macrolide and lincosamide resistance in the American foulbrood pathogen Paenibacillus larvae.</title>
        <authorList>
            <person name="Okamoto M."/>
            <person name="Kumagai M."/>
            <person name="Kanamori H."/>
            <person name="Takamatsu D."/>
        </authorList>
    </citation>
    <scope>NUCLEOTIDE SEQUENCE [LARGE SCALE GENOMIC DNA]</scope>
    <source>
        <strain evidence="2 3">J42TS3</strain>
    </source>
</reference>
<dbReference type="Pfam" id="PF01882">
    <property type="entry name" value="DUF58"/>
    <property type="match status" value="1"/>
</dbReference>
<proteinExistence type="predicted"/>
<sequence length="309" mass="34199">MMSPLLPPGLLPKLERLSVNSSRRVRGTVQGKRRSGQFGASLEFADYREYTPGDDIRRFDWSVYRRTGRPFVRQYWDEQEMYVSLYLDISASMDFGGQSTSDQGGITGPENKLQYAKMLAAAIGYMALASEDRVQAALFSAGIEDRLPGIRGKASASRLFSFLQEAAVSGTGDMSRALHTPSSLPVRPGMTWIFSDLWFEGGTEEIKATLSYFLAAGQEIVLVHVVSQDELQPEVSGDLRLVDSELGTGKEVAITGKVLDAYRNELLRYTGEISGYCSERGIRYVQTPTFWPLEKGIFEALRGAGAIVF</sequence>